<dbReference type="EMBL" id="CP014671">
    <property type="protein sequence ID" value="ANX04278.1"/>
    <property type="molecule type" value="Genomic_DNA"/>
</dbReference>
<dbReference type="GO" id="GO:0004038">
    <property type="term" value="F:allantoinase activity"/>
    <property type="evidence" value="ECO:0007669"/>
    <property type="project" value="TreeGrafter"/>
</dbReference>
<accession>A0A1B1YU05</accession>
<sequence length="428" mass="43742">MSEITRLTLRGGRLIDPASGTDAQLDVHIEGGRIIGLGAAPDSARGQIIDVSGHWVLPGLVDLSGQVGSPDALSRGELLAAAAGGITQLAVAPRVDAGLDSPAVIGRLRDGARALGLLRLAPIGALTAGLCGEQLAELGLLRRAGCRLVGQGGQAIGARVLRRAFEYARGHDLTVVVDAEDAQLAAGGCMHEGAVSAQLGLTGIPVAAEVAALSLALALATTCDTRIHLHGLSSAAGVALLRAAKSAGLPVTADTPIWNLHHTDMDIGAYDPAFHLRPPLREAGDRAALREALADGTLDAVCSDHRPFDGEAKRQPFARCAAGVAGFEALLPLVLALAQDGGLPLQRALAAVTSGPAAVLGDGGRLAVGALADLCVVDPDRAWTVDATTWHSAAHCTPVWGRTLRGRVLLTLLGGQVVYRLSEPADGR</sequence>
<proteinExistence type="predicted"/>
<dbReference type="InterPro" id="IPR006680">
    <property type="entry name" value="Amidohydro-rel"/>
</dbReference>
<keyword evidence="4" id="KW-1185">Reference proteome</keyword>
<dbReference type="RefSeq" id="WP_068804327.1">
    <property type="nucleotide sequence ID" value="NZ_CP014671.1"/>
</dbReference>
<dbReference type="FunCoup" id="A0A1B1YU05">
    <property type="interactions" value="553"/>
</dbReference>
<dbReference type="Gene3D" id="3.20.20.140">
    <property type="entry name" value="Metal-dependent hydrolases"/>
    <property type="match status" value="1"/>
</dbReference>
<dbReference type="Proteomes" id="UP000092952">
    <property type="component" value="Chromosome"/>
</dbReference>
<dbReference type="InterPro" id="IPR011059">
    <property type="entry name" value="Metal-dep_hydrolase_composite"/>
</dbReference>
<evidence type="ECO:0000313" key="3">
    <source>
        <dbReference type="EMBL" id="ANX04278.1"/>
    </source>
</evidence>
<dbReference type="CDD" id="cd01317">
    <property type="entry name" value="DHOase_IIa"/>
    <property type="match status" value="1"/>
</dbReference>
<name>A0A1B1YU05_9GAMM</name>
<evidence type="ECO:0000259" key="2">
    <source>
        <dbReference type="Pfam" id="PF01979"/>
    </source>
</evidence>
<dbReference type="Gene3D" id="2.30.40.10">
    <property type="entry name" value="Urease, subunit C, domain 1"/>
    <property type="match status" value="1"/>
</dbReference>
<organism evidence="3 4">
    <name type="scientific">Immundisolibacter cernigliae</name>
    <dbReference type="NCBI Taxonomy" id="1810504"/>
    <lineage>
        <taxon>Bacteria</taxon>
        <taxon>Pseudomonadati</taxon>
        <taxon>Pseudomonadota</taxon>
        <taxon>Gammaproteobacteria</taxon>
        <taxon>Immundisolibacterales</taxon>
        <taxon>Immundisolibacteraceae</taxon>
        <taxon>Immundisolibacter</taxon>
    </lineage>
</organism>
<protein>
    <recommendedName>
        <fullName evidence="2">Amidohydrolase-related domain-containing protein</fullName>
    </recommendedName>
</protein>
<keyword evidence="1" id="KW-0665">Pyrimidine biosynthesis</keyword>
<dbReference type="Pfam" id="PF01979">
    <property type="entry name" value="Amidohydro_1"/>
    <property type="match status" value="1"/>
</dbReference>
<dbReference type="PANTHER" id="PTHR43668:SF2">
    <property type="entry name" value="ALLANTOINASE"/>
    <property type="match status" value="1"/>
</dbReference>
<dbReference type="KEGG" id="gbi:PG2T_08880"/>
<dbReference type="GO" id="GO:0006221">
    <property type="term" value="P:pyrimidine nucleotide biosynthetic process"/>
    <property type="evidence" value="ECO:0007669"/>
    <property type="project" value="UniProtKB-KW"/>
</dbReference>
<dbReference type="GO" id="GO:0005737">
    <property type="term" value="C:cytoplasm"/>
    <property type="evidence" value="ECO:0007669"/>
    <property type="project" value="TreeGrafter"/>
</dbReference>
<dbReference type="GO" id="GO:0004151">
    <property type="term" value="F:dihydroorotase activity"/>
    <property type="evidence" value="ECO:0007669"/>
    <property type="project" value="InterPro"/>
</dbReference>
<dbReference type="InterPro" id="IPR004722">
    <property type="entry name" value="DHOase"/>
</dbReference>
<dbReference type="InterPro" id="IPR050138">
    <property type="entry name" value="DHOase/Allantoinase_Hydrolase"/>
</dbReference>
<dbReference type="InterPro" id="IPR032466">
    <property type="entry name" value="Metal_Hydrolase"/>
</dbReference>
<gene>
    <name evidence="3" type="ORF">PG2T_08880</name>
</gene>
<dbReference type="GO" id="GO:0046872">
    <property type="term" value="F:metal ion binding"/>
    <property type="evidence" value="ECO:0007669"/>
    <property type="project" value="InterPro"/>
</dbReference>
<reference evidence="4" key="1">
    <citation type="submission" date="2016-03" db="EMBL/GenBank/DDBJ databases">
        <title>Complete genome sequence of Solimmundus cernigliae, representing a novel lineage of polycyclic aromatic hydrocarbon degraders within the Gammaproteobacteria.</title>
        <authorList>
            <person name="Singleton D.R."/>
            <person name="Dickey A.N."/>
            <person name="Scholl E.H."/>
            <person name="Wright F.A."/>
            <person name="Aitken M.D."/>
        </authorList>
    </citation>
    <scope>NUCLEOTIDE SEQUENCE [LARGE SCALE GENOMIC DNA]</scope>
    <source>
        <strain evidence="4">TR3.2</strain>
    </source>
</reference>
<dbReference type="GO" id="GO:0006145">
    <property type="term" value="P:purine nucleobase catabolic process"/>
    <property type="evidence" value="ECO:0007669"/>
    <property type="project" value="TreeGrafter"/>
</dbReference>
<dbReference type="PANTHER" id="PTHR43668">
    <property type="entry name" value="ALLANTOINASE"/>
    <property type="match status" value="1"/>
</dbReference>
<dbReference type="STRING" id="1810504.PG2T_08880"/>
<dbReference type="AlphaFoldDB" id="A0A1B1YU05"/>
<evidence type="ECO:0000313" key="4">
    <source>
        <dbReference type="Proteomes" id="UP000092952"/>
    </source>
</evidence>
<dbReference type="InParanoid" id="A0A1B1YU05"/>
<feature type="domain" description="Amidohydrolase-related" evidence="2">
    <location>
        <begin position="190"/>
        <end position="416"/>
    </location>
</feature>
<dbReference type="OrthoDB" id="5687299at2"/>
<evidence type="ECO:0000256" key="1">
    <source>
        <dbReference type="ARBA" id="ARBA00022975"/>
    </source>
</evidence>
<dbReference type="SUPFAM" id="SSF51556">
    <property type="entry name" value="Metallo-dependent hydrolases"/>
    <property type="match status" value="1"/>
</dbReference>
<dbReference type="SUPFAM" id="SSF51338">
    <property type="entry name" value="Composite domain of metallo-dependent hydrolases"/>
    <property type="match status" value="1"/>
</dbReference>